<dbReference type="AlphaFoldDB" id="A0A0S7YBX6"/>
<dbReference type="Proteomes" id="UP000051012">
    <property type="component" value="Unassembled WGS sequence"/>
</dbReference>
<protein>
    <submittedName>
        <fullName evidence="1">Uncharacterized protein</fullName>
    </submittedName>
</protein>
<dbReference type="EMBL" id="LJNI01000089">
    <property type="protein sequence ID" value="KPJ72237.1"/>
    <property type="molecule type" value="Genomic_DNA"/>
</dbReference>
<organism evidence="1 2">
    <name type="scientific">candidate division TA06 bacterium DG_78</name>
    <dbReference type="NCBI Taxonomy" id="1703772"/>
    <lineage>
        <taxon>Bacteria</taxon>
        <taxon>Bacteria division TA06</taxon>
    </lineage>
</organism>
<name>A0A0S7YBX6_UNCT6</name>
<proteinExistence type="predicted"/>
<evidence type="ECO:0000313" key="1">
    <source>
        <dbReference type="EMBL" id="KPJ72237.1"/>
    </source>
</evidence>
<reference evidence="1 2" key="1">
    <citation type="journal article" date="2015" name="Microbiome">
        <title>Genomic resolution of linkages in carbon, nitrogen, and sulfur cycling among widespread estuary sediment bacteria.</title>
        <authorList>
            <person name="Baker B.J."/>
            <person name="Lazar C.S."/>
            <person name="Teske A.P."/>
            <person name="Dick G.J."/>
        </authorList>
    </citation>
    <scope>NUCLEOTIDE SEQUENCE [LARGE SCALE GENOMIC DNA]</scope>
    <source>
        <strain evidence="1">DG_78</strain>
    </source>
</reference>
<feature type="non-terminal residue" evidence="1">
    <location>
        <position position="1"/>
    </location>
</feature>
<evidence type="ECO:0000313" key="2">
    <source>
        <dbReference type="Proteomes" id="UP000051012"/>
    </source>
</evidence>
<comment type="caution">
    <text evidence="1">The sequence shown here is derived from an EMBL/GenBank/DDBJ whole genome shotgun (WGS) entry which is preliminary data.</text>
</comment>
<gene>
    <name evidence="1" type="ORF">AMJ52_07010</name>
</gene>
<accession>A0A0S7YBX6</accession>
<sequence length="160" mass="17837">SHPKTGDKLGKEIIVLGKAEIEDIAEGGSRCKVIASYDIIKKGDYVTPYEPVYAPEKVEIIATDRDVEGYIVEVKKYGALTSPHVFTYIDKGEDDGTAVGDIFNVYQMREEAGKALPDFTIGEIQVISVFKQASIGLLLWHRETEIVKRGERCRLSMEAR</sequence>